<keyword evidence="2" id="KW-1185">Reference proteome</keyword>
<protein>
    <submittedName>
        <fullName evidence="1">Uncharacterized protein</fullName>
    </submittedName>
</protein>
<name>A0ABR2UWJ6_9PEZI</name>
<sequence>MYDRLLKHFCGQLCSDASASSSVTPSTQATPAYCLSPFDLPGMDVAGFQVQQGTLQTKILLETILHNLATVERLMGLPMTWRVTGRQRDSHSTAGVFENNQARLVLEAVGLSAIDWTDGAPDDHGKLPAVASVRDGTKRLQTMIE</sequence>
<evidence type="ECO:0000313" key="1">
    <source>
        <dbReference type="EMBL" id="KAK9418761.1"/>
    </source>
</evidence>
<dbReference type="EMBL" id="JARVKF010000353">
    <property type="protein sequence ID" value="KAK9418761.1"/>
    <property type="molecule type" value="Genomic_DNA"/>
</dbReference>
<gene>
    <name evidence="1" type="ORF">SUNI508_07781</name>
</gene>
<accession>A0ABR2UWJ6</accession>
<comment type="caution">
    <text evidence="1">The sequence shown here is derived from an EMBL/GenBank/DDBJ whole genome shotgun (WGS) entry which is preliminary data.</text>
</comment>
<reference evidence="1 2" key="1">
    <citation type="journal article" date="2024" name="J. Plant Pathol.">
        <title>Sequence and assembly of the genome of Seiridium unicorne, isolate CBS 538.82, causal agent of cypress canker disease.</title>
        <authorList>
            <person name="Scali E."/>
            <person name="Rocca G.D."/>
            <person name="Danti R."/>
            <person name="Garbelotto M."/>
            <person name="Barberini S."/>
            <person name="Baroncelli R."/>
            <person name="Emiliani G."/>
        </authorList>
    </citation>
    <scope>NUCLEOTIDE SEQUENCE [LARGE SCALE GENOMIC DNA]</scope>
    <source>
        <strain evidence="1 2">BM-138-508</strain>
    </source>
</reference>
<organism evidence="1 2">
    <name type="scientific">Seiridium unicorne</name>
    <dbReference type="NCBI Taxonomy" id="138068"/>
    <lineage>
        <taxon>Eukaryota</taxon>
        <taxon>Fungi</taxon>
        <taxon>Dikarya</taxon>
        <taxon>Ascomycota</taxon>
        <taxon>Pezizomycotina</taxon>
        <taxon>Sordariomycetes</taxon>
        <taxon>Xylariomycetidae</taxon>
        <taxon>Amphisphaeriales</taxon>
        <taxon>Sporocadaceae</taxon>
        <taxon>Seiridium</taxon>
    </lineage>
</organism>
<evidence type="ECO:0000313" key="2">
    <source>
        <dbReference type="Proteomes" id="UP001408356"/>
    </source>
</evidence>
<dbReference type="Proteomes" id="UP001408356">
    <property type="component" value="Unassembled WGS sequence"/>
</dbReference>
<proteinExistence type="predicted"/>